<protein>
    <submittedName>
        <fullName evidence="2">Uncharacterized protein</fullName>
    </submittedName>
</protein>
<dbReference type="EMBL" id="VSRR010071673">
    <property type="protein sequence ID" value="MPC86499.1"/>
    <property type="molecule type" value="Genomic_DNA"/>
</dbReference>
<gene>
    <name evidence="2" type="ORF">E2C01_081329</name>
</gene>
<feature type="compositionally biased region" description="Polar residues" evidence="1">
    <location>
        <begin position="1"/>
        <end position="58"/>
    </location>
</feature>
<name>A0A5B7IWC7_PORTR</name>
<reference evidence="2 3" key="1">
    <citation type="submission" date="2019-05" db="EMBL/GenBank/DDBJ databases">
        <title>Another draft genome of Portunus trituberculatus and its Hox gene families provides insights of decapod evolution.</title>
        <authorList>
            <person name="Jeong J.-H."/>
            <person name="Song I."/>
            <person name="Kim S."/>
            <person name="Choi T."/>
            <person name="Kim D."/>
            <person name="Ryu S."/>
            <person name="Kim W."/>
        </authorList>
    </citation>
    <scope>NUCLEOTIDE SEQUENCE [LARGE SCALE GENOMIC DNA]</scope>
    <source>
        <tissue evidence="2">Muscle</tissue>
    </source>
</reference>
<comment type="caution">
    <text evidence="2">The sequence shown here is derived from an EMBL/GenBank/DDBJ whole genome shotgun (WGS) entry which is preliminary data.</text>
</comment>
<feature type="region of interest" description="Disordered" evidence="1">
    <location>
        <begin position="1"/>
        <end position="71"/>
    </location>
</feature>
<accession>A0A5B7IWC7</accession>
<dbReference type="Proteomes" id="UP000324222">
    <property type="component" value="Unassembled WGS sequence"/>
</dbReference>
<organism evidence="2 3">
    <name type="scientific">Portunus trituberculatus</name>
    <name type="common">Swimming crab</name>
    <name type="synonym">Neptunus trituberculatus</name>
    <dbReference type="NCBI Taxonomy" id="210409"/>
    <lineage>
        <taxon>Eukaryota</taxon>
        <taxon>Metazoa</taxon>
        <taxon>Ecdysozoa</taxon>
        <taxon>Arthropoda</taxon>
        <taxon>Crustacea</taxon>
        <taxon>Multicrustacea</taxon>
        <taxon>Malacostraca</taxon>
        <taxon>Eumalacostraca</taxon>
        <taxon>Eucarida</taxon>
        <taxon>Decapoda</taxon>
        <taxon>Pleocyemata</taxon>
        <taxon>Brachyura</taxon>
        <taxon>Eubrachyura</taxon>
        <taxon>Portunoidea</taxon>
        <taxon>Portunidae</taxon>
        <taxon>Portuninae</taxon>
        <taxon>Portunus</taxon>
    </lineage>
</organism>
<evidence type="ECO:0000313" key="2">
    <source>
        <dbReference type="EMBL" id="MPC86499.1"/>
    </source>
</evidence>
<evidence type="ECO:0000256" key="1">
    <source>
        <dbReference type="SAM" id="MobiDB-lite"/>
    </source>
</evidence>
<keyword evidence="3" id="KW-1185">Reference proteome</keyword>
<dbReference type="AlphaFoldDB" id="A0A5B7IWC7"/>
<evidence type="ECO:0000313" key="3">
    <source>
        <dbReference type="Proteomes" id="UP000324222"/>
    </source>
</evidence>
<sequence length="97" mass="10712">MKTCHSSGEGNTTGTRKQQQHSNTYKNPAQSNTMSITPTGETQDNSAKIKTSTTSTQRAQDHSSNTHDNQLISVAFKTTPWHRNGHECKSATGHQWL</sequence>
<proteinExistence type="predicted"/>